<organism evidence="1 2">
    <name type="scientific">Eretmocerus hayati</name>
    <dbReference type="NCBI Taxonomy" id="131215"/>
    <lineage>
        <taxon>Eukaryota</taxon>
        <taxon>Metazoa</taxon>
        <taxon>Ecdysozoa</taxon>
        <taxon>Arthropoda</taxon>
        <taxon>Hexapoda</taxon>
        <taxon>Insecta</taxon>
        <taxon>Pterygota</taxon>
        <taxon>Neoptera</taxon>
        <taxon>Endopterygota</taxon>
        <taxon>Hymenoptera</taxon>
        <taxon>Apocrita</taxon>
        <taxon>Proctotrupomorpha</taxon>
        <taxon>Chalcidoidea</taxon>
        <taxon>Aphelinidae</taxon>
        <taxon>Aphelininae</taxon>
        <taxon>Eretmocerus</taxon>
    </lineage>
</organism>
<accession>A0ACC2NFU4</accession>
<name>A0ACC2NFU4_9HYME</name>
<dbReference type="EMBL" id="CM056743">
    <property type="protein sequence ID" value="KAJ8669967.1"/>
    <property type="molecule type" value="Genomic_DNA"/>
</dbReference>
<gene>
    <name evidence="1" type="ORF">QAD02_001226</name>
</gene>
<protein>
    <submittedName>
        <fullName evidence="1">Uncharacterized protein</fullName>
    </submittedName>
</protein>
<reference evidence="1" key="1">
    <citation type="submission" date="2023-04" db="EMBL/GenBank/DDBJ databases">
        <title>A chromosome-level genome assembly of the parasitoid wasp Eretmocerus hayati.</title>
        <authorList>
            <person name="Zhong Y."/>
            <person name="Liu S."/>
            <person name="Liu Y."/>
        </authorList>
    </citation>
    <scope>NUCLEOTIDE SEQUENCE</scope>
    <source>
        <strain evidence="1">ZJU_SS_LIU_2023</strain>
    </source>
</reference>
<keyword evidence="2" id="KW-1185">Reference proteome</keyword>
<evidence type="ECO:0000313" key="2">
    <source>
        <dbReference type="Proteomes" id="UP001239111"/>
    </source>
</evidence>
<evidence type="ECO:0000313" key="1">
    <source>
        <dbReference type="EMBL" id="KAJ8669967.1"/>
    </source>
</evidence>
<dbReference type="Proteomes" id="UP001239111">
    <property type="component" value="Chromosome 3"/>
</dbReference>
<proteinExistence type="predicted"/>
<sequence length="169" mass="19580">MTVIDVIDIVSANPDSKINIFAVTEDDIREMDKLRPVRLKPVPNGTKIHQIIRRSSEKHELYLNYLSCNQCKNNPPCSHYALKPSHISINLEVPRGPKRKLQRSINLEVPNGPAERILKRSNNLELPSGPERKLKRCGDVKEVQRVTKRKRKEKEAIESKKRVRIKKYD</sequence>
<comment type="caution">
    <text evidence="1">The sequence shown here is derived from an EMBL/GenBank/DDBJ whole genome shotgun (WGS) entry which is preliminary data.</text>
</comment>